<feature type="coiled-coil region" evidence="2">
    <location>
        <begin position="805"/>
        <end position="832"/>
    </location>
</feature>
<keyword evidence="1" id="KW-0378">Hydrolase</keyword>
<dbReference type="GO" id="GO:0016787">
    <property type="term" value="F:hydrolase activity"/>
    <property type="evidence" value="ECO:0007669"/>
    <property type="project" value="UniProtKB-KW"/>
</dbReference>
<gene>
    <name evidence="4" type="ORF">LUZ63_013872</name>
</gene>
<evidence type="ECO:0000259" key="3">
    <source>
        <dbReference type="Pfam" id="PF00077"/>
    </source>
</evidence>
<accession>A0A9Q0C9E0</accession>
<organism evidence="4 5">
    <name type="scientific">Rhynchospora breviuscula</name>
    <dbReference type="NCBI Taxonomy" id="2022672"/>
    <lineage>
        <taxon>Eukaryota</taxon>
        <taxon>Viridiplantae</taxon>
        <taxon>Streptophyta</taxon>
        <taxon>Embryophyta</taxon>
        <taxon>Tracheophyta</taxon>
        <taxon>Spermatophyta</taxon>
        <taxon>Magnoliopsida</taxon>
        <taxon>Liliopsida</taxon>
        <taxon>Poales</taxon>
        <taxon>Cyperaceae</taxon>
        <taxon>Cyperoideae</taxon>
        <taxon>Rhynchosporeae</taxon>
        <taxon>Rhynchospora</taxon>
    </lineage>
</organism>
<dbReference type="Pfam" id="PF00077">
    <property type="entry name" value="RVP"/>
    <property type="match status" value="1"/>
</dbReference>
<feature type="domain" description="Retropepsins" evidence="3">
    <location>
        <begin position="899"/>
        <end position="1000"/>
    </location>
</feature>
<dbReference type="OrthoDB" id="647769at2759"/>
<dbReference type="InterPro" id="IPR018061">
    <property type="entry name" value="Retropepsins"/>
</dbReference>
<dbReference type="Pfam" id="PF22909">
    <property type="entry name" value="Caulimovir_coat_dom"/>
    <property type="match status" value="1"/>
</dbReference>
<evidence type="ECO:0000256" key="1">
    <source>
        <dbReference type="ARBA" id="ARBA00022801"/>
    </source>
</evidence>
<keyword evidence="2" id="KW-0175">Coiled coil</keyword>
<evidence type="ECO:0000313" key="5">
    <source>
        <dbReference type="Proteomes" id="UP001151287"/>
    </source>
</evidence>
<evidence type="ECO:0000313" key="4">
    <source>
        <dbReference type="EMBL" id="KAJ1689717.1"/>
    </source>
</evidence>
<evidence type="ECO:0000256" key="2">
    <source>
        <dbReference type="SAM" id="Coils"/>
    </source>
</evidence>
<reference evidence="4" key="1">
    <citation type="journal article" date="2022" name="Cell">
        <title>Repeat-based holocentromeres influence genome architecture and karyotype evolution.</title>
        <authorList>
            <person name="Hofstatter P.G."/>
            <person name="Thangavel G."/>
            <person name="Lux T."/>
            <person name="Neumann P."/>
            <person name="Vondrak T."/>
            <person name="Novak P."/>
            <person name="Zhang M."/>
            <person name="Costa L."/>
            <person name="Castellani M."/>
            <person name="Scott A."/>
            <person name="Toegelov H."/>
            <person name="Fuchs J."/>
            <person name="Mata-Sucre Y."/>
            <person name="Dias Y."/>
            <person name="Vanzela A.L.L."/>
            <person name="Huettel B."/>
            <person name="Almeida C.C.S."/>
            <person name="Simkova H."/>
            <person name="Souza G."/>
            <person name="Pedrosa-Harand A."/>
            <person name="Macas J."/>
            <person name="Mayer K.F.X."/>
            <person name="Houben A."/>
            <person name="Marques A."/>
        </authorList>
    </citation>
    <scope>NUCLEOTIDE SEQUENCE</scope>
    <source>
        <strain evidence="4">RhyBre1mFocal</strain>
    </source>
</reference>
<sequence length="1115" mass="128414">MNPDAELNISQYRRAQQVPAETLYQAGWSESRHRVYQHYSDERTLVTDGQQVELPFISEKSFNMLLQEGLQHLHIGLIMVRLYTLHRRSAGVNALVLVRDTRWRDDRAVISSMEMDLTSGTLLAYTAPDMTLSIHDFRDHIQLVIQTHGYEGWQGGESNLLLSRSLIGRLSNTSHINFRYNVQNVADHLASRGAARIRARTDGSLSVRFSGYATTVPEQEVIRGDNDEEELDQEFINLLTVDDDLPFVFTIDDDWSFEDDPEFPEIYTDPEEFSENDDETEQDDDSLLGKWFLAILKAEQAEPTVEMMEPINPYQWFAIEQMNSEDELVQMTFAEFNWIETIEAESEWSEEQAFMMTCQWDESDGEIDDLLSTVQFLSQLDTPTNQDEDLLSLLAKGGGNDASFPNSEIKRDEYPSEAIYMLEEMEYPQFKNLKEKVEIVLSTAESSLTRIPPEQIMGSAMYPPGSRQPQNLQVPEIRARLDNIRGGYARQMNERFNLPTAQASQGAILVLPEDIGLYSEVISRWKSITLNLINERNWADNKSKVNYIENLLGETEKKTWIQWRMAYPTEYEELVNIADDPQNVISQIRRMFLLEDPTTGSTEEQDRAYNDLERLSCHNVKDLFDYINDYKILAAKSERKFISPELQKGNIARAAIVENLDLDDDWDVLSVDQNEPDSDAICSFSEGEGGTSYSLMASIGEMPYETTMMMINEEVSWRVAVLLPQEVKNCAHQWEDNGPVAQEFMRCLFCKEQTNPRMRAHCSLCHLTVCPMCSRFNMGRRIIIQRSKPQYDSKDTLINELIGYTNFLLAENQRLKNRIEELEMGKDLGEMQDPTKGTAPEEPILEEMDSDDETIENHIQKQKGVIIKMMTEENEYISTQVPDPRKERRVLNRLYNIELTMEIPGVEKFKIQTILDTGATVCCVDQNAVPREALEPSAYPIQINGVNSSQLANQKLKEGMMAIEENRFKIPFTYAFSMEQRDGIQMLIDCNFIRAMQGGLRIEGQMVTFYKNIIRIATKVDAEVAASAAIEELDLSEFEYFEIQRITAYSCGKESQKFREKFRPLLERLKGQWYIGENPLQYWEKNRVKCKLDIINPNITIQDKPLKHVTPAIKE</sequence>
<dbReference type="Proteomes" id="UP001151287">
    <property type="component" value="Unassembled WGS sequence"/>
</dbReference>
<dbReference type="EMBL" id="JAMQYH010000004">
    <property type="protein sequence ID" value="KAJ1689717.1"/>
    <property type="molecule type" value="Genomic_DNA"/>
</dbReference>
<proteinExistence type="predicted"/>
<name>A0A9Q0C9E0_9POAL</name>
<comment type="caution">
    <text evidence="4">The sequence shown here is derived from an EMBL/GenBank/DDBJ whole genome shotgun (WGS) entry which is preliminary data.</text>
</comment>
<protein>
    <recommendedName>
        <fullName evidence="3">Retropepsins domain-containing protein</fullName>
    </recommendedName>
</protein>
<keyword evidence="5" id="KW-1185">Reference proteome</keyword>
<dbReference type="AlphaFoldDB" id="A0A9Q0C9E0"/>